<protein>
    <submittedName>
        <fullName evidence="1">Uncharacterized protein</fullName>
    </submittedName>
</protein>
<sequence>MKIAQEQKSRNLDIFYVDGLIENILEQMLKEVDNLTPEESVHFKKKKNLIV</sequence>
<dbReference type="EMBL" id="CACRTR010000004">
    <property type="protein sequence ID" value="VYT87617.1"/>
    <property type="molecule type" value="Genomic_DNA"/>
</dbReference>
<organism evidence="1">
    <name type="scientific">Eubacterium limosum</name>
    <dbReference type="NCBI Taxonomy" id="1736"/>
    <lineage>
        <taxon>Bacteria</taxon>
        <taxon>Bacillati</taxon>
        <taxon>Bacillota</taxon>
        <taxon>Clostridia</taxon>
        <taxon>Eubacteriales</taxon>
        <taxon>Eubacteriaceae</taxon>
        <taxon>Eubacterium</taxon>
    </lineage>
</organism>
<proteinExistence type="predicted"/>
<name>A0A6N3AB89_EUBLI</name>
<gene>
    <name evidence="1" type="ORF">ELLFYP34_02130</name>
</gene>
<accession>A0A6N3AB89</accession>
<dbReference type="AlphaFoldDB" id="A0A6N3AB89"/>
<evidence type="ECO:0000313" key="1">
    <source>
        <dbReference type="EMBL" id="VYT87617.1"/>
    </source>
</evidence>
<reference evidence="1" key="1">
    <citation type="submission" date="2019-11" db="EMBL/GenBank/DDBJ databases">
        <authorList>
            <person name="Feng L."/>
        </authorList>
    </citation>
    <scope>NUCLEOTIDE SEQUENCE</scope>
    <source>
        <strain evidence="1">ElimosumLFYP34</strain>
    </source>
</reference>